<keyword evidence="5" id="KW-0809">Transit peptide</keyword>
<dbReference type="PANTHER" id="PTHR43981:SF2">
    <property type="entry name" value="ENOYL-[ACYL-CARRIER-PROTEIN] REDUCTASE, MITOCHONDRIAL"/>
    <property type="match status" value="1"/>
</dbReference>
<comment type="caution">
    <text evidence="12">The sequence shown here is derived from an EMBL/GenBank/DDBJ whole genome shotgun (WGS) entry which is preliminary data.</text>
</comment>
<organism evidence="12 13">
    <name type="scientific">Arenimonas terrae</name>
    <dbReference type="NCBI Taxonomy" id="2546226"/>
    <lineage>
        <taxon>Bacteria</taxon>
        <taxon>Pseudomonadati</taxon>
        <taxon>Pseudomonadota</taxon>
        <taxon>Gammaproteobacteria</taxon>
        <taxon>Lysobacterales</taxon>
        <taxon>Lysobacteraceae</taxon>
        <taxon>Arenimonas</taxon>
    </lineage>
</organism>
<evidence type="ECO:0000256" key="8">
    <source>
        <dbReference type="ARBA" id="ARBA00023160"/>
    </source>
</evidence>
<proteinExistence type="inferred from homology"/>
<keyword evidence="2" id="KW-0444">Lipid biosynthesis</keyword>
<keyword evidence="6" id="KW-0560">Oxidoreductase</keyword>
<dbReference type="InterPro" id="IPR013149">
    <property type="entry name" value="ADH-like_C"/>
</dbReference>
<keyword evidence="13" id="KW-1185">Reference proteome</keyword>
<dbReference type="OrthoDB" id="9788224at2"/>
<evidence type="ECO:0000313" key="13">
    <source>
        <dbReference type="Proteomes" id="UP000305760"/>
    </source>
</evidence>
<evidence type="ECO:0000256" key="2">
    <source>
        <dbReference type="ARBA" id="ARBA00022516"/>
    </source>
</evidence>
<keyword evidence="3" id="KW-0276">Fatty acid metabolism</keyword>
<dbReference type="GO" id="GO:0006633">
    <property type="term" value="P:fatty acid biosynthetic process"/>
    <property type="evidence" value="ECO:0007669"/>
    <property type="project" value="UniProtKB-KW"/>
</dbReference>
<evidence type="ECO:0000313" key="12">
    <source>
        <dbReference type="EMBL" id="TNJ35000.1"/>
    </source>
</evidence>
<dbReference type="EMBL" id="SMDR01000001">
    <property type="protein sequence ID" value="TNJ35000.1"/>
    <property type="molecule type" value="Genomic_DNA"/>
</dbReference>
<keyword evidence="8" id="KW-0275">Fatty acid biosynthesis</keyword>
<dbReference type="RefSeq" id="WP_139446042.1">
    <property type="nucleotide sequence ID" value="NZ_SMDR01000001.1"/>
</dbReference>
<dbReference type="SMART" id="SM00829">
    <property type="entry name" value="PKS_ER"/>
    <property type="match status" value="1"/>
</dbReference>
<reference evidence="12 13" key="1">
    <citation type="submission" date="2019-03" db="EMBL/GenBank/DDBJ databases">
        <title>Arenimonas daejeonensis sp. nov., isolated from compost.</title>
        <authorList>
            <person name="Jeon C.O."/>
        </authorList>
    </citation>
    <scope>NUCLEOTIDE SEQUENCE [LARGE SCALE GENOMIC DNA]</scope>
    <source>
        <strain evidence="12 13">R29</strain>
    </source>
</reference>
<dbReference type="Proteomes" id="UP000305760">
    <property type="component" value="Unassembled WGS sequence"/>
</dbReference>
<dbReference type="Pfam" id="PF08240">
    <property type="entry name" value="ADH_N"/>
    <property type="match status" value="1"/>
</dbReference>
<dbReference type="Gene3D" id="3.90.180.10">
    <property type="entry name" value="Medium-chain alcohol dehydrogenases, catalytic domain"/>
    <property type="match status" value="1"/>
</dbReference>
<evidence type="ECO:0000256" key="6">
    <source>
        <dbReference type="ARBA" id="ARBA00023002"/>
    </source>
</evidence>
<dbReference type="InterPro" id="IPR013154">
    <property type="entry name" value="ADH-like_N"/>
</dbReference>
<dbReference type="EC" id="1.3.1.104" evidence="9"/>
<name>A0A5C4RUZ7_9GAMM</name>
<sequence length="340" mass="35739">MSQPPKRARYHQRGPVPQDVIAAETFELPPLPLPAGVARVAVLAAPINPSDVLTLTGEYGLLPPLPAVGGNEGVGRVLDVAADVTGLAPGTLVLLPVGCGSWSTHLDLPAKSLVPLPDGVDPVQVSMLTVNPPTALLMLRDFVDLQPGDWVIQNAANSAVGGYLVQLAKLRGINTINVVRRASAIDAVVAAGAEHVIVDAEDLPKRVREKVGDVPIRLGIDCVGGVSTENLARCLAEGGTVVNYGAMSGERCMISPRYFVFRDITLRGFWLSQWFKKASAEQRRAVFAEIGGLIAEGKLSARIQATYSIDHIKDAVAAAASGARDGKIVVEPNGPPRAAI</sequence>
<dbReference type="InterPro" id="IPR036291">
    <property type="entry name" value="NAD(P)-bd_dom_sf"/>
</dbReference>
<dbReference type="SUPFAM" id="SSF50129">
    <property type="entry name" value="GroES-like"/>
    <property type="match status" value="1"/>
</dbReference>
<dbReference type="CDD" id="cd05282">
    <property type="entry name" value="ETR_like"/>
    <property type="match status" value="1"/>
</dbReference>
<dbReference type="InterPro" id="IPR011032">
    <property type="entry name" value="GroES-like_sf"/>
</dbReference>
<gene>
    <name evidence="12" type="ORF">E1B00_04275</name>
</gene>
<evidence type="ECO:0000256" key="1">
    <source>
        <dbReference type="ARBA" id="ARBA00010371"/>
    </source>
</evidence>
<dbReference type="InterPro" id="IPR020843">
    <property type="entry name" value="ER"/>
</dbReference>
<dbReference type="PANTHER" id="PTHR43981">
    <property type="entry name" value="ENOYL-[ACYL-CARRIER-PROTEIN] REDUCTASE, MITOCHONDRIAL"/>
    <property type="match status" value="1"/>
</dbReference>
<accession>A0A5C4RUZ7</accession>
<dbReference type="SUPFAM" id="SSF51735">
    <property type="entry name" value="NAD(P)-binding Rossmann-fold domains"/>
    <property type="match status" value="1"/>
</dbReference>
<protein>
    <recommendedName>
        <fullName evidence="9">enoyl-[acyl-carrier-protein] reductase</fullName>
        <ecNumber evidence="9">1.3.1.104</ecNumber>
    </recommendedName>
</protein>
<feature type="domain" description="Enoyl reductase (ER)" evidence="11">
    <location>
        <begin position="19"/>
        <end position="330"/>
    </location>
</feature>
<dbReference type="GO" id="GO:0141148">
    <property type="term" value="F:enoyl-[acyl-carrier-protein] reductase (NADPH) activity"/>
    <property type="evidence" value="ECO:0007669"/>
    <property type="project" value="UniProtKB-EC"/>
</dbReference>
<evidence type="ECO:0000259" key="11">
    <source>
        <dbReference type="SMART" id="SM00829"/>
    </source>
</evidence>
<evidence type="ECO:0000256" key="7">
    <source>
        <dbReference type="ARBA" id="ARBA00023098"/>
    </source>
</evidence>
<evidence type="ECO:0000256" key="10">
    <source>
        <dbReference type="ARBA" id="ARBA00048843"/>
    </source>
</evidence>
<dbReference type="AlphaFoldDB" id="A0A5C4RUZ7"/>
<keyword evidence="4" id="KW-0521">NADP</keyword>
<dbReference type="InterPro" id="IPR051034">
    <property type="entry name" value="Mito_Enoyl-ACP_Reductase"/>
</dbReference>
<keyword evidence="7" id="KW-0443">Lipid metabolism</keyword>
<evidence type="ECO:0000256" key="5">
    <source>
        <dbReference type="ARBA" id="ARBA00022946"/>
    </source>
</evidence>
<evidence type="ECO:0000256" key="9">
    <source>
        <dbReference type="ARBA" id="ARBA00038963"/>
    </source>
</evidence>
<evidence type="ECO:0000256" key="4">
    <source>
        <dbReference type="ARBA" id="ARBA00022857"/>
    </source>
</evidence>
<comment type="catalytic activity">
    <reaction evidence="10">
        <text>a 2,3-saturated acyl-[ACP] + NADP(+) = a (2E)-enoyl-[ACP] + NADPH + H(+)</text>
        <dbReference type="Rhea" id="RHEA:22564"/>
        <dbReference type="Rhea" id="RHEA-COMP:9925"/>
        <dbReference type="Rhea" id="RHEA-COMP:9926"/>
        <dbReference type="ChEBI" id="CHEBI:15378"/>
        <dbReference type="ChEBI" id="CHEBI:57783"/>
        <dbReference type="ChEBI" id="CHEBI:58349"/>
        <dbReference type="ChEBI" id="CHEBI:78784"/>
        <dbReference type="ChEBI" id="CHEBI:78785"/>
        <dbReference type="EC" id="1.3.1.104"/>
    </reaction>
</comment>
<evidence type="ECO:0000256" key="3">
    <source>
        <dbReference type="ARBA" id="ARBA00022832"/>
    </source>
</evidence>
<comment type="similarity">
    <text evidence="1">Belongs to the zinc-containing alcohol dehydrogenase family. Quinone oxidoreductase subfamily.</text>
</comment>
<dbReference type="Gene3D" id="3.40.50.720">
    <property type="entry name" value="NAD(P)-binding Rossmann-like Domain"/>
    <property type="match status" value="1"/>
</dbReference>
<dbReference type="Pfam" id="PF00107">
    <property type="entry name" value="ADH_zinc_N"/>
    <property type="match status" value="1"/>
</dbReference>